<dbReference type="Pfam" id="PF01402">
    <property type="entry name" value="RHH_1"/>
    <property type="match status" value="1"/>
</dbReference>
<dbReference type="RefSeq" id="WP_221250553.1">
    <property type="nucleotide sequence ID" value="NZ_AP024355.1"/>
</dbReference>
<dbReference type="Proteomes" id="UP001319827">
    <property type="component" value="Chromosome"/>
</dbReference>
<keyword evidence="3" id="KW-1185">Reference proteome</keyword>
<gene>
    <name evidence="2" type="ORF">DESUT3_01440</name>
</gene>
<reference evidence="2 3" key="2">
    <citation type="journal article" date="2021" name="Int. J. Syst. Evol. Microbiol.">
        <title>Isolation and Polyphasic Characterization of Desulfuromonas versatilis sp. Nov., an Electrogenic Bacteria Capable of Versatile Metabolism Isolated from a Graphene Oxide-Reducing Enrichment Culture.</title>
        <authorList>
            <person name="Xie L."/>
            <person name="Yoshida N."/>
            <person name="Ishii S."/>
            <person name="Meng L."/>
        </authorList>
    </citation>
    <scope>NUCLEOTIDE SEQUENCE [LARGE SCALE GENOMIC DNA]</scope>
    <source>
        <strain evidence="2 3">NIT-T3</strain>
    </source>
</reference>
<evidence type="ECO:0000313" key="2">
    <source>
        <dbReference type="EMBL" id="BCR03075.1"/>
    </source>
</evidence>
<evidence type="ECO:0000313" key="3">
    <source>
        <dbReference type="Proteomes" id="UP001319827"/>
    </source>
</evidence>
<dbReference type="InterPro" id="IPR010985">
    <property type="entry name" value="Ribbon_hlx_hlx"/>
</dbReference>
<reference evidence="2 3" key="1">
    <citation type="journal article" date="2016" name="C (Basel)">
        <title>Selective Growth of and Electricity Production by Marine Exoelectrogenic Bacteria in Self-Aggregated Hydrogel of Microbially Reduced Graphene Oxide.</title>
        <authorList>
            <person name="Yoshida N."/>
            <person name="Goto Y."/>
            <person name="Miyata Y."/>
        </authorList>
    </citation>
    <scope>NUCLEOTIDE SEQUENCE [LARGE SCALE GENOMIC DNA]</scope>
    <source>
        <strain evidence="2 3">NIT-T3</strain>
    </source>
</reference>
<feature type="domain" description="Ribbon-helix-helix protein CopG" evidence="1">
    <location>
        <begin position="9"/>
        <end position="47"/>
    </location>
</feature>
<protein>
    <recommendedName>
        <fullName evidence="1">Ribbon-helix-helix protein CopG domain-containing protein</fullName>
    </recommendedName>
</protein>
<dbReference type="CDD" id="cd21631">
    <property type="entry name" value="RHH_CopG_NikR-like"/>
    <property type="match status" value="1"/>
</dbReference>
<dbReference type="EMBL" id="AP024355">
    <property type="protein sequence ID" value="BCR03075.1"/>
    <property type="molecule type" value="Genomic_DNA"/>
</dbReference>
<proteinExistence type="predicted"/>
<evidence type="ECO:0000259" key="1">
    <source>
        <dbReference type="Pfam" id="PF01402"/>
    </source>
</evidence>
<dbReference type="InterPro" id="IPR002145">
    <property type="entry name" value="CopG"/>
</dbReference>
<name>A0ABN6DSA0_9BACT</name>
<sequence length="64" mass="7282">MSPKKKVARITVSLTQEEYLELEAVARSNDVSLSWVTRRAINEYLERNGKGSELSLPFDPRQSS</sequence>
<accession>A0ABN6DSA0</accession>
<organism evidence="2 3">
    <name type="scientific">Desulfuromonas versatilis</name>
    <dbReference type="NCBI Taxonomy" id="2802975"/>
    <lineage>
        <taxon>Bacteria</taxon>
        <taxon>Pseudomonadati</taxon>
        <taxon>Thermodesulfobacteriota</taxon>
        <taxon>Desulfuromonadia</taxon>
        <taxon>Desulfuromonadales</taxon>
        <taxon>Desulfuromonadaceae</taxon>
        <taxon>Desulfuromonas</taxon>
    </lineage>
</organism>
<dbReference type="SUPFAM" id="SSF47598">
    <property type="entry name" value="Ribbon-helix-helix"/>
    <property type="match status" value="1"/>
</dbReference>